<reference evidence="14" key="1">
    <citation type="submission" date="2025-08" db="UniProtKB">
        <authorList>
            <consortium name="RefSeq"/>
        </authorList>
    </citation>
    <scope>IDENTIFICATION</scope>
    <source>
        <tissue evidence="14">Kidney</tissue>
    </source>
</reference>
<feature type="domain" description="B box-type" evidence="12">
    <location>
        <begin position="132"/>
        <end position="178"/>
    </location>
</feature>
<dbReference type="InParanoid" id="A0A1S3FU53"/>
<dbReference type="InterPro" id="IPR014756">
    <property type="entry name" value="Ig_E-set"/>
</dbReference>
<dbReference type="SUPFAM" id="SSF57850">
    <property type="entry name" value="RING/U-box"/>
    <property type="match status" value="1"/>
</dbReference>
<evidence type="ECO:0000256" key="8">
    <source>
        <dbReference type="PROSITE-ProRule" id="PRU00024"/>
    </source>
</evidence>
<evidence type="ECO:0000256" key="4">
    <source>
        <dbReference type="ARBA" id="ARBA00022723"/>
    </source>
</evidence>
<dbReference type="InterPro" id="IPR001298">
    <property type="entry name" value="Filamin/ABP280_rpt"/>
</dbReference>
<sequence length="435" mass="45807">MVPALRGALRAGPDPREPALAPLSPPPRGPTPVDAVKTHCPSCLGLFRVPRLLPCLHTVCTACLEKLEPFSVGDADAGSEGLAPLPLGPRVGILCPVCEAQVDLPAGGVQALTIDHLALSDVLLESRGGDGPGPAACDLCGAAGADKRCQTCGVSLCPFCCQAHRRQKRTADHTVVDLDARAGKPEPCPTHPAEELRLFCELCERPVCGTCAAGEHLGTRPAGHPHIRFCPQEAAGQCRGFPVYGALDAQEVDPARCTLQGEDLHRAREKQTASFTLLCKDAAGESLSRGGDHISVAVVPKDKKDSPVRTVVQDNKDGTYNVSYTPKEPGIYTVWVCVEEQHVQGSPFTVTVKKRHHAHSGVFHCCTFCSSGGQKAVRCACGGTMPGGYLGCGHGHKGHPGRPHWSCCGKFAEKSECTYVVGPGTPGNLLRTVAL</sequence>
<dbReference type="InterPro" id="IPR013083">
    <property type="entry name" value="Znf_RING/FYVE/PHD"/>
</dbReference>
<evidence type="ECO:0000256" key="5">
    <source>
        <dbReference type="ARBA" id="ARBA00022737"/>
    </source>
</evidence>
<dbReference type="Pfam" id="PF00630">
    <property type="entry name" value="Filamin"/>
    <property type="match status" value="1"/>
</dbReference>
<evidence type="ECO:0000256" key="6">
    <source>
        <dbReference type="ARBA" id="ARBA00022771"/>
    </source>
</evidence>
<dbReference type="InterPro" id="IPR001841">
    <property type="entry name" value="Znf_RING"/>
</dbReference>
<dbReference type="AlphaFoldDB" id="A0A1S3FU53"/>
<dbReference type="PANTHER" id="PTHR25462">
    <property type="entry name" value="BONUS, ISOFORM C-RELATED"/>
    <property type="match status" value="1"/>
</dbReference>
<dbReference type="Gene3D" id="3.30.160.60">
    <property type="entry name" value="Classic Zinc Finger"/>
    <property type="match status" value="1"/>
</dbReference>
<dbReference type="GO" id="GO:0005654">
    <property type="term" value="C:nucleoplasm"/>
    <property type="evidence" value="ECO:0007669"/>
    <property type="project" value="TreeGrafter"/>
</dbReference>
<evidence type="ECO:0000256" key="1">
    <source>
        <dbReference type="ARBA" id="ARBA00000900"/>
    </source>
</evidence>
<dbReference type="Gene3D" id="4.10.830.40">
    <property type="match status" value="1"/>
</dbReference>
<evidence type="ECO:0000256" key="10">
    <source>
        <dbReference type="SAM" id="MobiDB-lite"/>
    </source>
</evidence>
<feature type="repeat" description="Filamin" evidence="9">
    <location>
        <begin position="249"/>
        <end position="352"/>
    </location>
</feature>
<dbReference type="PROSITE" id="PS50194">
    <property type="entry name" value="FILAMIN_REPEAT"/>
    <property type="match status" value="1"/>
</dbReference>
<keyword evidence="5" id="KW-0677">Repeat</keyword>
<keyword evidence="13" id="KW-1185">Reference proteome</keyword>
<dbReference type="CTD" id="80263"/>
<dbReference type="EC" id="2.3.2.27" evidence="3"/>
<comment type="catalytic activity">
    <reaction evidence="1">
        <text>S-ubiquitinyl-[E2 ubiquitin-conjugating enzyme]-L-cysteine + [acceptor protein]-L-lysine = [E2 ubiquitin-conjugating enzyme]-L-cysteine + N(6)-ubiquitinyl-[acceptor protein]-L-lysine.</text>
        <dbReference type="EC" id="2.3.2.27"/>
    </reaction>
</comment>
<dbReference type="KEGG" id="dord:105991894"/>
<dbReference type="InterPro" id="IPR017868">
    <property type="entry name" value="Filamin/ABP280_repeat-like"/>
</dbReference>
<dbReference type="OrthoDB" id="264520at2759"/>
<evidence type="ECO:0000256" key="7">
    <source>
        <dbReference type="ARBA" id="ARBA00022833"/>
    </source>
</evidence>
<organism evidence="13 14">
    <name type="scientific">Dipodomys ordii</name>
    <name type="common">Ord's kangaroo rat</name>
    <dbReference type="NCBI Taxonomy" id="10020"/>
    <lineage>
        <taxon>Eukaryota</taxon>
        <taxon>Metazoa</taxon>
        <taxon>Chordata</taxon>
        <taxon>Craniata</taxon>
        <taxon>Vertebrata</taxon>
        <taxon>Euteleostomi</taxon>
        <taxon>Mammalia</taxon>
        <taxon>Eutheria</taxon>
        <taxon>Euarchontoglires</taxon>
        <taxon>Glires</taxon>
        <taxon>Rodentia</taxon>
        <taxon>Castorimorpha</taxon>
        <taxon>Heteromyidae</taxon>
        <taxon>Dipodomyinae</taxon>
        <taxon>Dipodomys</taxon>
    </lineage>
</organism>
<feature type="region of interest" description="Disordered" evidence="10">
    <location>
        <begin position="1"/>
        <end position="34"/>
    </location>
</feature>
<evidence type="ECO:0000313" key="14">
    <source>
        <dbReference type="RefSeq" id="XP_012880091.1"/>
    </source>
</evidence>
<dbReference type="PANTHER" id="PTHR25462:SF291">
    <property type="entry name" value="E3 UBIQUITIN-PROTEIN LIGASE TRIM45"/>
    <property type="match status" value="1"/>
</dbReference>
<keyword evidence="7" id="KW-0862">Zinc</keyword>
<dbReference type="PROSITE" id="PS00518">
    <property type="entry name" value="ZF_RING_1"/>
    <property type="match status" value="1"/>
</dbReference>
<dbReference type="SUPFAM" id="SSF81296">
    <property type="entry name" value="E set domains"/>
    <property type="match status" value="1"/>
</dbReference>
<evidence type="ECO:0000259" key="11">
    <source>
        <dbReference type="PROSITE" id="PS50089"/>
    </source>
</evidence>
<dbReference type="Gene3D" id="2.60.40.10">
    <property type="entry name" value="Immunoglobulins"/>
    <property type="match status" value="1"/>
</dbReference>
<dbReference type="GO" id="GO:0061630">
    <property type="term" value="F:ubiquitin protein ligase activity"/>
    <property type="evidence" value="ECO:0007669"/>
    <property type="project" value="UniProtKB-EC"/>
</dbReference>
<dbReference type="InterPro" id="IPR018957">
    <property type="entry name" value="Znf_C3HC4_RING-type"/>
</dbReference>
<feature type="domain" description="RING-type" evidence="11">
    <location>
        <begin position="40"/>
        <end position="99"/>
    </location>
</feature>
<dbReference type="RefSeq" id="XP_012880091.1">
    <property type="nucleotide sequence ID" value="XM_013024637.1"/>
</dbReference>
<dbReference type="Pfam" id="PF00643">
    <property type="entry name" value="zf-B_box"/>
    <property type="match status" value="1"/>
</dbReference>
<evidence type="ECO:0000313" key="13">
    <source>
        <dbReference type="Proteomes" id="UP000081671"/>
    </source>
</evidence>
<evidence type="ECO:0000256" key="2">
    <source>
        <dbReference type="ARBA" id="ARBA00008518"/>
    </source>
</evidence>
<accession>A0A1S3FU53</accession>
<gene>
    <name evidence="14" type="primary">Trim45</name>
</gene>
<dbReference type="GO" id="GO:0008270">
    <property type="term" value="F:zinc ion binding"/>
    <property type="evidence" value="ECO:0007669"/>
    <property type="project" value="UniProtKB-KW"/>
</dbReference>
<proteinExistence type="inferred from homology"/>
<dbReference type="InterPro" id="IPR047153">
    <property type="entry name" value="TRIM45/56/19-like"/>
</dbReference>
<dbReference type="InterPro" id="IPR000315">
    <property type="entry name" value="Znf_B-box"/>
</dbReference>
<evidence type="ECO:0000256" key="3">
    <source>
        <dbReference type="ARBA" id="ARBA00012483"/>
    </source>
</evidence>
<dbReference type="PROSITE" id="PS50119">
    <property type="entry name" value="ZF_BBOX"/>
    <property type="match status" value="2"/>
</dbReference>
<dbReference type="InterPro" id="IPR017907">
    <property type="entry name" value="Znf_RING_CS"/>
</dbReference>
<keyword evidence="4" id="KW-0479">Metal-binding</keyword>
<dbReference type="InterPro" id="IPR013783">
    <property type="entry name" value="Ig-like_fold"/>
</dbReference>
<dbReference type="Pfam" id="PF00097">
    <property type="entry name" value="zf-C3HC4"/>
    <property type="match status" value="1"/>
</dbReference>
<evidence type="ECO:0000256" key="9">
    <source>
        <dbReference type="PROSITE-ProRule" id="PRU00087"/>
    </source>
</evidence>
<dbReference type="SMART" id="SM00184">
    <property type="entry name" value="RING"/>
    <property type="match status" value="1"/>
</dbReference>
<dbReference type="SMART" id="SM00557">
    <property type="entry name" value="IG_FLMN"/>
    <property type="match status" value="1"/>
</dbReference>
<dbReference type="GeneID" id="105991894"/>
<keyword evidence="6 8" id="KW-0863">Zinc-finger</keyword>
<dbReference type="FunCoup" id="A0A1S3FU53">
    <property type="interactions" value="1048"/>
</dbReference>
<protein>
    <recommendedName>
        <fullName evidence="3">RING-type E3 ubiquitin transferase</fullName>
        <ecNumber evidence="3">2.3.2.27</ecNumber>
    </recommendedName>
</protein>
<dbReference type="Proteomes" id="UP000081671">
    <property type="component" value="Unplaced"/>
</dbReference>
<dbReference type="SUPFAM" id="SSF57845">
    <property type="entry name" value="B-box zinc-binding domain"/>
    <property type="match status" value="1"/>
</dbReference>
<name>A0A1S3FU53_DIPOR</name>
<feature type="domain" description="B box-type" evidence="12">
    <location>
        <begin position="183"/>
        <end position="229"/>
    </location>
</feature>
<evidence type="ECO:0000259" key="12">
    <source>
        <dbReference type="PROSITE" id="PS50119"/>
    </source>
</evidence>
<dbReference type="SMART" id="SM00336">
    <property type="entry name" value="BBOX"/>
    <property type="match status" value="2"/>
</dbReference>
<dbReference type="Gene3D" id="3.30.40.10">
    <property type="entry name" value="Zinc/RING finger domain, C3HC4 (zinc finger)"/>
    <property type="match status" value="1"/>
</dbReference>
<comment type="similarity">
    <text evidence="2">Belongs to the TRIM/RBCC family.</text>
</comment>
<dbReference type="PROSITE" id="PS50089">
    <property type="entry name" value="ZF_RING_2"/>
    <property type="match status" value="1"/>
</dbReference>